<dbReference type="AlphaFoldDB" id="A0A6J4T119"/>
<proteinExistence type="predicted"/>
<reference evidence="1" key="1">
    <citation type="submission" date="2020-02" db="EMBL/GenBank/DDBJ databases">
        <authorList>
            <person name="Meier V. D."/>
        </authorList>
    </citation>
    <scope>NUCLEOTIDE SEQUENCE</scope>
    <source>
        <strain evidence="1">AVDCRST_MAG67</strain>
    </source>
</reference>
<dbReference type="EMBL" id="CADCVQ010000110">
    <property type="protein sequence ID" value="CAA9510356.1"/>
    <property type="molecule type" value="Genomic_DNA"/>
</dbReference>
<organism evidence="1">
    <name type="scientific">uncultured Solirubrobacteraceae bacterium</name>
    <dbReference type="NCBI Taxonomy" id="1162706"/>
    <lineage>
        <taxon>Bacteria</taxon>
        <taxon>Bacillati</taxon>
        <taxon>Actinomycetota</taxon>
        <taxon>Thermoleophilia</taxon>
        <taxon>Solirubrobacterales</taxon>
        <taxon>Solirubrobacteraceae</taxon>
        <taxon>environmental samples</taxon>
    </lineage>
</organism>
<name>A0A6J4T119_9ACTN</name>
<gene>
    <name evidence="1" type="ORF">AVDCRST_MAG67-2681</name>
</gene>
<evidence type="ECO:0000313" key="1">
    <source>
        <dbReference type="EMBL" id="CAA9510356.1"/>
    </source>
</evidence>
<accession>A0A6J4T119</accession>
<protein>
    <submittedName>
        <fullName evidence="1">Uncharacterized protein</fullName>
    </submittedName>
</protein>
<sequence>MSIPLAADELAGSTDDPWLHGFGEGVVTLAERAEQMTSERRA</sequence>